<organism evidence="1 2">
    <name type="scientific">Pristionchus mayeri</name>
    <dbReference type="NCBI Taxonomy" id="1317129"/>
    <lineage>
        <taxon>Eukaryota</taxon>
        <taxon>Metazoa</taxon>
        <taxon>Ecdysozoa</taxon>
        <taxon>Nematoda</taxon>
        <taxon>Chromadorea</taxon>
        <taxon>Rhabditida</taxon>
        <taxon>Rhabditina</taxon>
        <taxon>Diplogasteromorpha</taxon>
        <taxon>Diplogasteroidea</taxon>
        <taxon>Neodiplogasteridae</taxon>
        <taxon>Pristionchus</taxon>
    </lineage>
</organism>
<accession>A0AAN5I208</accession>
<evidence type="ECO:0000313" key="2">
    <source>
        <dbReference type="Proteomes" id="UP001328107"/>
    </source>
</evidence>
<protein>
    <submittedName>
        <fullName evidence="1">Uncharacterized protein</fullName>
    </submittedName>
</protein>
<name>A0AAN5I208_9BILA</name>
<dbReference type="Proteomes" id="UP001328107">
    <property type="component" value="Unassembled WGS sequence"/>
</dbReference>
<dbReference type="EMBL" id="BTRK01000004">
    <property type="protein sequence ID" value="GMR48928.1"/>
    <property type="molecule type" value="Genomic_DNA"/>
</dbReference>
<evidence type="ECO:0000313" key="1">
    <source>
        <dbReference type="EMBL" id="GMR48928.1"/>
    </source>
</evidence>
<gene>
    <name evidence="1" type="ORF">PMAYCL1PPCAC_19123</name>
</gene>
<proteinExistence type="predicted"/>
<reference evidence="2" key="1">
    <citation type="submission" date="2022-10" db="EMBL/GenBank/DDBJ databases">
        <title>Genome assembly of Pristionchus species.</title>
        <authorList>
            <person name="Yoshida K."/>
            <person name="Sommer R.J."/>
        </authorList>
    </citation>
    <scope>NUCLEOTIDE SEQUENCE [LARGE SCALE GENOMIC DNA]</scope>
    <source>
        <strain evidence="2">RS5460</strain>
    </source>
</reference>
<dbReference type="AlphaFoldDB" id="A0AAN5I208"/>
<sequence length="219" mass="24506">MHITHINISRKLTTSHRLNGIQMDFRGRFPNNEMGACGERTNGKGRERVGGSRGCLCSSLGQLFPVFEETLRVIRTTLGELVPGLLHSDGSVLADHAQRRNRRHLEVRQILLDLGISELEMEPVSVVVVEVLEQIFLLAITRDKDHLDILAFLLHLLVPSDEFGSELPTRGTPHRREVQHAHLSLGCLCSIDGVSASLAHLDALEEWRHRSTGMRKGYS</sequence>
<comment type="caution">
    <text evidence="1">The sequence shown here is derived from an EMBL/GenBank/DDBJ whole genome shotgun (WGS) entry which is preliminary data.</text>
</comment>
<keyword evidence="2" id="KW-1185">Reference proteome</keyword>